<organism evidence="2 3">
    <name type="scientific">Candidatus Fonsibacter lacus</name>
    <dbReference type="NCBI Taxonomy" id="2576439"/>
    <lineage>
        <taxon>Bacteria</taxon>
        <taxon>Pseudomonadati</taxon>
        <taxon>Pseudomonadota</taxon>
        <taxon>Alphaproteobacteria</taxon>
        <taxon>Candidatus Pelagibacterales</taxon>
        <taxon>Candidatus Pelagibacterales incertae sedis</taxon>
        <taxon>Candidatus Fonsibacter</taxon>
    </lineage>
</organism>
<reference evidence="2" key="1">
    <citation type="submission" date="2018-10" db="EMBL/GenBank/DDBJ databases">
        <title>Iterative Subtractive Binning of Freshwater Chronoseries Metagenomes Recovers Nearly Complete Genomes from over Four Hundred Novel Species.</title>
        <authorList>
            <person name="Rodriguez-R L.M."/>
            <person name="Tsementzi D."/>
            <person name="Luo C."/>
            <person name="Konstantinidis K.T."/>
        </authorList>
    </citation>
    <scope>NUCLEOTIDE SEQUENCE</scope>
    <source>
        <strain evidence="2">WB5_2A_028</strain>
    </source>
</reference>
<proteinExistence type="predicted"/>
<dbReference type="InterPro" id="IPR043777">
    <property type="entry name" value="DUF5719"/>
</dbReference>
<evidence type="ECO:0000313" key="3">
    <source>
        <dbReference type="Proteomes" id="UP000740727"/>
    </source>
</evidence>
<gene>
    <name evidence="2" type="ORF">EBT44_02740</name>
</gene>
<dbReference type="EMBL" id="RFXN01000022">
    <property type="protein sequence ID" value="NBR93749.1"/>
    <property type="molecule type" value="Genomic_DNA"/>
</dbReference>
<comment type="caution">
    <text evidence="2">The sequence shown here is derived from an EMBL/GenBank/DDBJ whole genome shotgun (WGS) entry which is preliminary data.</text>
</comment>
<keyword evidence="1" id="KW-0732">Signal</keyword>
<accession>A0A965GC49</accession>
<feature type="signal peptide" evidence="1">
    <location>
        <begin position="1"/>
        <end position="22"/>
    </location>
</feature>
<protein>
    <submittedName>
        <fullName evidence="2">Uncharacterized protein</fullName>
    </submittedName>
</protein>
<dbReference type="Proteomes" id="UP000740727">
    <property type="component" value="Unassembled WGS sequence"/>
</dbReference>
<evidence type="ECO:0000313" key="2">
    <source>
        <dbReference type="EMBL" id="NBR93749.1"/>
    </source>
</evidence>
<evidence type="ECO:0000256" key="1">
    <source>
        <dbReference type="SAM" id="SignalP"/>
    </source>
</evidence>
<dbReference type="Pfam" id="PF18986">
    <property type="entry name" value="DUF5719"/>
    <property type="match status" value="1"/>
</dbReference>
<dbReference type="AlphaFoldDB" id="A0A965GC49"/>
<sequence>MKTRTLILVIFFGLMASTNALKGDQEPRVHVESVSTFICPAKNGPTTGAIYLANKGVKSALVDQKNRALKKGKNRVVPLAEKARVVTGRAPTPLVVSAKPGIWLGLTQCSASAGEFWFVGGASDVTSLGYFQFINENLGKAIIDVEMWSEDGQESSRILTIPARSAKNYSLTTFMPGKKLTVFHIVSRSGLIKAALFDERRKGLKTLGGDYVAPSITPSKSIVIPGIPGNKLVEKSTFASQKLRLFVPGESDAIIQVTYISPSGVFAPVGLDSLRIPSQRVVEVDLGSLPESRLFSIKVNSSEAAVAAVMTRGNFGTSGAITELAWASSADQSSEESISLPEQAGWLSIVSDAPQVTLIATSVDGKKSTKTVKVDSMAIWKVSKSIRQLRISTGGAPMHLGFTLGNNSGIAVTSIAPALASALTTLPVVDSRLFIPNAS</sequence>
<feature type="chain" id="PRO_5037753427" evidence="1">
    <location>
        <begin position="23"/>
        <end position="439"/>
    </location>
</feature>
<name>A0A965GC49_9PROT</name>